<evidence type="ECO:0000256" key="1">
    <source>
        <dbReference type="ARBA" id="ARBA00006652"/>
    </source>
</evidence>
<dbReference type="InterPro" id="IPR026179">
    <property type="entry name" value="Slain"/>
</dbReference>
<protein>
    <submittedName>
        <fullName evidence="4">SLAIN motif-containing protein-like</fullName>
    </submittedName>
</protein>
<accession>A0A6G0I8P8</accession>
<dbReference type="PANTHER" id="PTHR22406:SF7">
    <property type="entry name" value="NASCENT POLYPEPTIDE-ASSOCIATED COMPLEX SUBUNIT ALPHA, MUSCLE-SPECIFIC FORM"/>
    <property type="match status" value="1"/>
</dbReference>
<dbReference type="Proteomes" id="UP000424527">
    <property type="component" value="Unassembled WGS sequence"/>
</dbReference>
<dbReference type="EMBL" id="REGW02000013">
    <property type="protein sequence ID" value="KAE8287849.1"/>
    <property type="molecule type" value="Genomic_DNA"/>
</dbReference>
<comment type="similarity">
    <text evidence="1">Belongs to the SLAIN motif-containing family.</text>
</comment>
<evidence type="ECO:0000256" key="2">
    <source>
        <dbReference type="ARBA" id="ARBA00023054"/>
    </source>
</evidence>
<dbReference type="Pfam" id="PF15301">
    <property type="entry name" value="SLAIN"/>
    <property type="match status" value="1"/>
</dbReference>
<dbReference type="GO" id="GO:0031122">
    <property type="term" value="P:cytoplasmic microtubule organization"/>
    <property type="evidence" value="ECO:0007669"/>
    <property type="project" value="TreeGrafter"/>
</dbReference>
<dbReference type="PANTHER" id="PTHR22406">
    <property type="entry name" value="NASCENT POLYPEPTIDE-ASSOCIATED COMPLEX SUBUNIT ALPHA, MUSCLE-SPECIFIC FORM"/>
    <property type="match status" value="1"/>
</dbReference>
<evidence type="ECO:0000256" key="3">
    <source>
        <dbReference type="SAM" id="MobiDB-lite"/>
    </source>
</evidence>
<organism evidence="4 5">
    <name type="scientific">Larimichthys crocea</name>
    <name type="common">Large yellow croaker</name>
    <name type="synonym">Pseudosciaena crocea</name>
    <dbReference type="NCBI Taxonomy" id="215358"/>
    <lineage>
        <taxon>Eukaryota</taxon>
        <taxon>Metazoa</taxon>
        <taxon>Chordata</taxon>
        <taxon>Craniata</taxon>
        <taxon>Vertebrata</taxon>
        <taxon>Euteleostomi</taxon>
        <taxon>Actinopterygii</taxon>
        <taxon>Neopterygii</taxon>
        <taxon>Teleostei</taxon>
        <taxon>Neoteleostei</taxon>
        <taxon>Acanthomorphata</taxon>
        <taxon>Eupercaria</taxon>
        <taxon>Sciaenidae</taxon>
        <taxon>Larimichthys</taxon>
    </lineage>
</organism>
<name>A0A6G0I8P8_LARCR</name>
<evidence type="ECO:0000313" key="4">
    <source>
        <dbReference type="EMBL" id="KAE8287849.1"/>
    </source>
</evidence>
<keyword evidence="2" id="KW-0175">Coiled coil</keyword>
<proteinExistence type="inferred from homology"/>
<comment type="caution">
    <text evidence="4">The sequence shown here is derived from an EMBL/GenBank/DDBJ whole genome shotgun (WGS) entry which is preliminary data.</text>
</comment>
<evidence type="ECO:0000313" key="5">
    <source>
        <dbReference type="Proteomes" id="UP000424527"/>
    </source>
</evidence>
<dbReference type="AlphaFoldDB" id="A0A6G0I8P8"/>
<dbReference type="GO" id="GO:0007020">
    <property type="term" value="P:microtubule nucleation"/>
    <property type="evidence" value="ECO:0007669"/>
    <property type="project" value="TreeGrafter"/>
</dbReference>
<keyword evidence="5" id="KW-1185">Reference proteome</keyword>
<gene>
    <name evidence="4" type="ORF">D5F01_LYC13906</name>
</gene>
<dbReference type="GO" id="GO:0035371">
    <property type="term" value="C:microtubule plus-end"/>
    <property type="evidence" value="ECO:0007669"/>
    <property type="project" value="TreeGrafter"/>
</dbReference>
<reference evidence="4 5" key="1">
    <citation type="submission" date="2019-07" db="EMBL/GenBank/DDBJ databases">
        <title>Chromosome genome assembly for large yellow croaker.</title>
        <authorList>
            <person name="Xiao S."/>
        </authorList>
    </citation>
    <scope>NUCLEOTIDE SEQUENCE [LARGE SCALE GENOMIC DNA]</scope>
    <source>
        <strain evidence="4">JMULYC20181020</strain>
        <tissue evidence="4">Muscle</tissue>
    </source>
</reference>
<dbReference type="GO" id="GO:0031116">
    <property type="term" value="P:positive regulation of microtubule polymerization"/>
    <property type="evidence" value="ECO:0007669"/>
    <property type="project" value="TreeGrafter"/>
</dbReference>
<feature type="region of interest" description="Disordered" evidence="3">
    <location>
        <begin position="241"/>
        <end position="266"/>
    </location>
</feature>
<sequence length="301" mass="34352">MELQDHLKSDWRRYFCNQPPVEFDTSENHHLLSSVRLEGNSDSYCNIWTDSEQTRVKGWTNQSFAMDARMRLDSLKSGCNSPLPCCNYNSRKESWDSEELQDEESALDSVELLDVEDDEQDEENWLYESPKKHVFLERGQSALRWCRHVLDNPSPEIEAACRSLIKKLDQPASPERTRSPLRTSLRSLQAVRNSRSLEVDDYQPAENAYPPSGASSAAIKGSSYWSSLSAASINSEVSFHPVRDSSDRTNVVRRLQRSQSASPCRIPHPVKRYLSVRGRVFASPERSATLAWARNVPSTQR</sequence>